<dbReference type="AlphaFoldDB" id="A0A3G3K497"/>
<dbReference type="Pfam" id="PF00528">
    <property type="entry name" value="BPD_transp_1"/>
    <property type="match status" value="1"/>
</dbReference>
<evidence type="ECO:0000256" key="1">
    <source>
        <dbReference type="ARBA" id="ARBA00004141"/>
    </source>
</evidence>
<accession>A0A3G3K497</accession>
<dbReference type="RefSeq" id="WP_123042947.1">
    <property type="nucleotide sequence ID" value="NZ_CP033433.1"/>
</dbReference>
<reference evidence="8 9" key="1">
    <citation type="submission" date="2018-10" db="EMBL/GenBank/DDBJ databases">
        <title>Genome Sequence of Cohnella sp.</title>
        <authorList>
            <person name="Srinivasan S."/>
            <person name="Kim M.K."/>
        </authorList>
    </citation>
    <scope>NUCLEOTIDE SEQUENCE [LARGE SCALE GENOMIC DNA]</scope>
    <source>
        <strain evidence="8 9">18JY8-7</strain>
    </source>
</reference>
<dbReference type="InterPro" id="IPR000515">
    <property type="entry name" value="MetI-like"/>
</dbReference>
<evidence type="ECO:0000313" key="8">
    <source>
        <dbReference type="EMBL" id="AYQ74867.1"/>
    </source>
</evidence>
<organism evidence="8 9">
    <name type="scientific">Cohnella candidum</name>
    <dbReference type="NCBI Taxonomy" id="2674991"/>
    <lineage>
        <taxon>Bacteria</taxon>
        <taxon>Bacillati</taxon>
        <taxon>Bacillota</taxon>
        <taxon>Bacilli</taxon>
        <taxon>Bacillales</taxon>
        <taxon>Paenibacillaceae</taxon>
        <taxon>Cohnella</taxon>
    </lineage>
</organism>
<sequence>MKAVSAVAAANTAAPGTARPKKSSFWKVALRNRYLYAMSLPFVIWVFVFSYYPLWGWLIAFQRWKPGKSIWEQKWVGFDQFKTLFHDDLFYQVMRNTLAMSLMGLVAVFTVPILFAVMLNEFKSMFFKRAVQTISYLPHFVSWAVATSIITRMLSSDNGVVNDVLMALGLIREPVQWMGQGHLFWGIVTVSDVWKETGWNAIIYLAAMAGIGPELYEAAKVDGASRLRQIWHITLPGIRSTIIVLLILSIGHLISIGFEKQFLLGNNLVRDYSQVLDLYSLQYGLQMSRYSFGTAINIFNSVVSVILLFAANGLFKRITKESIM</sequence>
<dbReference type="GO" id="GO:0005886">
    <property type="term" value="C:plasma membrane"/>
    <property type="evidence" value="ECO:0007669"/>
    <property type="project" value="UniProtKB-SubCell"/>
</dbReference>
<feature type="transmembrane region" description="Helical" evidence="6">
    <location>
        <begin position="237"/>
        <end position="258"/>
    </location>
</feature>
<dbReference type="InterPro" id="IPR035906">
    <property type="entry name" value="MetI-like_sf"/>
</dbReference>
<feature type="domain" description="ABC transmembrane type-1" evidence="7">
    <location>
        <begin position="94"/>
        <end position="311"/>
    </location>
</feature>
<dbReference type="PROSITE" id="PS50928">
    <property type="entry name" value="ABC_TM1"/>
    <property type="match status" value="1"/>
</dbReference>
<keyword evidence="3 6" id="KW-0812">Transmembrane</keyword>
<keyword evidence="5 6" id="KW-0472">Membrane</keyword>
<dbReference type="GO" id="GO:0055085">
    <property type="term" value="P:transmembrane transport"/>
    <property type="evidence" value="ECO:0007669"/>
    <property type="project" value="InterPro"/>
</dbReference>
<dbReference type="PANTHER" id="PTHR43496:SF1">
    <property type="entry name" value="POLYGALACTURONAN_RHAMNOGALACTURONAN TRANSPORT SYSTEM PERMEASE PROTEIN YTEP"/>
    <property type="match status" value="1"/>
</dbReference>
<evidence type="ECO:0000256" key="6">
    <source>
        <dbReference type="RuleBase" id="RU363032"/>
    </source>
</evidence>
<proteinExistence type="inferred from homology"/>
<evidence type="ECO:0000256" key="4">
    <source>
        <dbReference type="ARBA" id="ARBA00022989"/>
    </source>
</evidence>
<comment type="subcellular location">
    <subcellularLocation>
        <location evidence="6">Cell membrane</location>
        <topology evidence="6">Multi-pass membrane protein</topology>
    </subcellularLocation>
    <subcellularLocation>
        <location evidence="1">Membrane</location>
        <topology evidence="1">Multi-pass membrane protein</topology>
    </subcellularLocation>
</comment>
<evidence type="ECO:0000313" key="9">
    <source>
        <dbReference type="Proteomes" id="UP000269097"/>
    </source>
</evidence>
<keyword evidence="2 6" id="KW-0813">Transport</keyword>
<name>A0A3G3K497_9BACL</name>
<dbReference type="KEGG" id="coh:EAV92_21315"/>
<keyword evidence="9" id="KW-1185">Reference proteome</keyword>
<dbReference type="CDD" id="cd06261">
    <property type="entry name" value="TM_PBP2"/>
    <property type="match status" value="1"/>
</dbReference>
<evidence type="ECO:0000256" key="5">
    <source>
        <dbReference type="ARBA" id="ARBA00023136"/>
    </source>
</evidence>
<evidence type="ECO:0000259" key="7">
    <source>
        <dbReference type="PROSITE" id="PS50928"/>
    </source>
</evidence>
<feature type="transmembrane region" description="Helical" evidence="6">
    <location>
        <begin position="290"/>
        <end position="315"/>
    </location>
</feature>
<dbReference type="Proteomes" id="UP000269097">
    <property type="component" value="Chromosome"/>
</dbReference>
<gene>
    <name evidence="8" type="ORF">EAV92_21315</name>
</gene>
<dbReference type="PANTHER" id="PTHR43496">
    <property type="entry name" value="PROTEIN LPLB"/>
    <property type="match status" value="1"/>
</dbReference>
<dbReference type="EMBL" id="CP033433">
    <property type="protein sequence ID" value="AYQ74867.1"/>
    <property type="molecule type" value="Genomic_DNA"/>
</dbReference>
<dbReference type="Gene3D" id="1.10.3720.10">
    <property type="entry name" value="MetI-like"/>
    <property type="match status" value="1"/>
</dbReference>
<comment type="similarity">
    <text evidence="6">Belongs to the binding-protein-dependent transport system permease family.</text>
</comment>
<feature type="transmembrane region" description="Helical" evidence="6">
    <location>
        <begin position="98"/>
        <end position="119"/>
    </location>
</feature>
<dbReference type="SUPFAM" id="SSF161098">
    <property type="entry name" value="MetI-like"/>
    <property type="match status" value="1"/>
</dbReference>
<protein>
    <submittedName>
        <fullName evidence="8">Sugar ABC transporter permease</fullName>
    </submittedName>
</protein>
<evidence type="ECO:0000256" key="3">
    <source>
        <dbReference type="ARBA" id="ARBA00022692"/>
    </source>
</evidence>
<keyword evidence="4 6" id="KW-1133">Transmembrane helix</keyword>
<feature type="transmembrane region" description="Helical" evidence="6">
    <location>
        <begin position="42"/>
        <end position="61"/>
    </location>
</feature>
<evidence type="ECO:0000256" key="2">
    <source>
        <dbReference type="ARBA" id="ARBA00022448"/>
    </source>
</evidence>